<proteinExistence type="predicted"/>
<dbReference type="EMBL" id="CM002291">
    <property type="protein sequence ID" value="ESW24310.1"/>
    <property type="molecule type" value="Genomic_DNA"/>
</dbReference>
<dbReference type="OrthoDB" id="751338at2759"/>
<protein>
    <submittedName>
        <fullName evidence="2">Uncharacterized protein</fullName>
    </submittedName>
</protein>
<keyword evidence="3" id="KW-1185">Reference proteome</keyword>
<dbReference type="InterPro" id="IPR044678">
    <property type="entry name" value="COR27/28"/>
</dbReference>
<dbReference type="GO" id="GO:0009409">
    <property type="term" value="P:response to cold"/>
    <property type="evidence" value="ECO:0007669"/>
    <property type="project" value="InterPro"/>
</dbReference>
<sequence length="127" mass="14175">MDSAAHVPDTETPPFWTDEKHVHFLNTMEASFVRAMLENQGAANPTRHSLRLDRYLPDISDSTLDLKPHPRRRTRQLHAPAGDSMGPTMRRSRRRSSQPYNSSQDQVVPHGVAACMGGGGDDTRAQN</sequence>
<accession>V7C4V2</accession>
<evidence type="ECO:0000256" key="1">
    <source>
        <dbReference type="SAM" id="MobiDB-lite"/>
    </source>
</evidence>
<dbReference type="PhylomeDB" id="V7C4V2"/>
<dbReference type="eggNOG" id="ENOG502S78U">
    <property type="taxonomic scope" value="Eukaryota"/>
</dbReference>
<dbReference type="Gramene" id="ESW24310">
    <property type="protein sequence ID" value="ESW24310"/>
    <property type="gene ID" value="PHAVU_004G119400g"/>
</dbReference>
<organism evidence="2 3">
    <name type="scientific">Phaseolus vulgaris</name>
    <name type="common">Kidney bean</name>
    <name type="synonym">French bean</name>
    <dbReference type="NCBI Taxonomy" id="3885"/>
    <lineage>
        <taxon>Eukaryota</taxon>
        <taxon>Viridiplantae</taxon>
        <taxon>Streptophyta</taxon>
        <taxon>Embryophyta</taxon>
        <taxon>Tracheophyta</taxon>
        <taxon>Spermatophyta</taxon>
        <taxon>Magnoliopsida</taxon>
        <taxon>eudicotyledons</taxon>
        <taxon>Gunneridae</taxon>
        <taxon>Pentapetalae</taxon>
        <taxon>rosids</taxon>
        <taxon>fabids</taxon>
        <taxon>Fabales</taxon>
        <taxon>Fabaceae</taxon>
        <taxon>Papilionoideae</taxon>
        <taxon>50 kb inversion clade</taxon>
        <taxon>NPAAA clade</taxon>
        <taxon>indigoferoid/millettioid clade</taxon>
        <taxon>Phaseoleae</taxon>
        <taxon>Phaseolus</taxon>
    </lineage>
</organism>
<dbReference type="AlphaFoldDB" id="V7C4V2"/>
<dbReference type="PANTHER" id="PTHR33676:SF15">
    <property type="entry name" value="OS02G0674233 PROTEIN"/>
    <property type="match status" value="1"/>
</dbReference>
<feature type="region of interest" description="Disordered" evidence="1">
    <location>
        <begin position="60"/>
        <end position="127"/>
    </location>
</feature>
<dbReference type="OMA" id="DSMGPTM"/>
<name>V7C4V2_PHAVU</name>
<dbReference type="Proteomes" id="UP000000226">
    <property type="component" value="Chromosome 4"/>
</dbReference>
<reference evidence="3" key="1">
    <citation type="journal article" date="2014" name="Nat. Genet.">
        <title>A reference genome for common bean and genome-wide analysis of dual domestications.</title>
        <authorList>
            <person name="Schmutz J."/>
            <person name="McClean P.E."/>
            <person name="Mamidi S."/>
            <person name="Wu G.A."/>
            <person name="Cannon S.B."/>
            <person name="Grimwood J."/>
            <person name="Jenkins J."/>
            <person name="Shu S."/>
            <person name="Song Q."/>
            <person name="Chavarro C."/>
            <person name="Torres-Torres M."/>
            <person name="Geffroy V."/>
            <person name="Moghaddam S.M."/>
            <person name="Gao D."/>
            <person name="Abernathy B."/>
            <person name="Barry K."/>
            <person name="Blair M."/>
            <person name="Brick M.A."/>
            <person name="Chovatia M."/>
            <person name="Gepts P."/>
            <person name="Goodstein D.M."/>
            <person name="Gonzales M."/>
            <person name="Hellsten U."/>
            <person name="Hyten D.L."/>
            <person name="Jia G."/>
            <person name="Kelly J.D."/>
            <person name="Kudrna D."/>
            <person name="Lee R."/>
            <person name="Richard M.M."/>
            <person name="Miklas P.N."/>
            <person name="Osorno J.M."/>
            <person name="Rodrigues J."/>
            <person name="Thareau V."/>
            <person name="Urrea C.A."/>
            <person name="Wang M."/>
            <person name="Yu Y."/>
            <person name="Zhang M."/>
            <person name="Wing R.A."/>
            <person name="Cregan P.B."/>
            <person name="Rokhsar D.S."/>
            <person name="Jackson S.A."/>
        </authorList>
    </citation>
    <scope>NUCLEOTIDE SEQUENCE [LARGE SCALE GENOMIC DNA]</scope>
    <source>
        <strain evidence="3">cv. G19833</strain>
    </source>
</reference>
<feature type="compositionally biased region" description="Polar residues" evidence="1">
    <location>
        <begin position="97"/>
        <end position="106"/>
    </location>
</feature>
<evidence type="ECO:0000313" key="3">
    <source>
        <dbReference type="Proteomes" id="UP000000226"/>
    </source>
</evidence>
<evidence type="ECO:0000313" key="2">
    <source>
        <dbReference type="EMBL" id="ESW24310.1"/>
    </source>
</evidence>
<gene>
    <name evidence="2" type="ORF">PHAVU_004G119400g</name>
</gene>
<dbReference type="GO" id="GO:0042752">
    <property type="term" value="P:regulation of circadian rhythm"/>
    <property type="evidence" value="ECO:0007669"/>
    <property type="project" value="InterPro"/>
</dbReference>
<dbReference type="PANTHER" id="PTHR33676">
    <property type="entry name" value="COLD REGULATED PROTEIN 27"/>
    <property type="match status" value="1"/>
</dbReference>